<reference evidence="3" key="1">
    <citation type="submission" date="2024-07" db="EMBL/GenBank/DDBJ databases">
        <title>Complete genome sequence of Verrucomicrobiaceae bacterium NT6N.</title>
        <authorList>
            <person name="Huang C."/>
            <person name="Takami H."/>
            <person name="Hamasaki K."/>
        </authorList>
    </citation>
    <scope>NUCLEOTIDE SEQUENCE</scope>
    <source>
        <strain evidence="3">NT6N</strain>
    </source>
</reference>
<dbReference type="KEGG" id="osu:NT6N_35520"/>
<keyword evidence="2" id="KW-0472">Membrane</keyword>
<sequence length="688" mass="75170">MKIQTSTGLRSGDRFGDTSLQKGFASILTVVTVSVGLLLILITMYNDTVESQGTQKDHMLRADYQQREEAFLRALTNIVPNKAMICMQDNSYNWSTRQTMTWDTIFSEALTLSNTNAPLDTTKIADLNIPTARNGNTANTTFSVNDVISNLSGNRGFFYSQVTAGTNYTATTDYPPPLECSFWHHSMNGRYPIVSYEKKYGSSADGWVGADYSQYPQYNIVDAPSMHFNYQNSASMIAKHNWWGFTVSFADQSDTVTKIATREKKYMISLYEIPSQLPINGATYTAMGAHTDGTEWANFHISGGIFAQRVKTEGSFSTEAISSRKGVELSGNTTVNGSTTGTSAGSDPFASNARELSETKGETFPISSASNGGRVSFVPINRGLEFYDRFHGNGSTSTSSNAISPTSWDYYSIGAKQCRMRLDIIGVTSATDQTPTSIRFSYWADVPNDGYGGYMVTETFTKGSNWPDVGSDEGQTFPFHVQNSATGYPCVAIYLERLAAYLATKNADHFDINNSLSVNPDYVNNLNISQPSFPTSAGDLGLMLLDSKDLTAYTSGFSMVTNMRLIIADDVNVTATTAPADMTMASGELFYPPLSLFAPEKRYGDSATPMKIEVDGQLGSLAKGNTDAVHIGDFKSGMSDQVVPTNISADLKAISHPAALPPINIMNWMVVVREIHPTYIPESDEEEE</sequence>
<dbReference type="AlphaFoldDB" id="A0AAT9FQT8"/>
<feature type="transmembrane region" description="Helical" evidence="2">
    <location>
        <begin position="24"/>
        <end position="45"/>
    </location>
</feature>
<proteinExistence type="predicted"/>
<protein>
    <submittedName>
        <fullName evidence="3">Uncharacterized protein</fullName>
    </submittedName>
</protein>
<feature type="compositionally biased region" description="Low complexity" evidence="1">
    <location>
        <begin position="331"/>
        <end position="346"/>
    </location>
</feature>
<name>A0AAT9FQT8_9BACT</name>
<evidence type="ECO:0000256" key="2">
    <source>
        <dbReference type="SAM" id="Phobius"/>
    </source>
</evidence>
<keyword evidence="2" id="KW-1133">Transmembrane helix</keyword>
<accession>A0AAT9FQT8</accession>
<evidence type="ECO:0000256" key="1">
    <source>
        <dbReference type="SAM" id="MobiDB-lite"/>
    </source>
</evidence>
<keyword evidence="2" id="KW-0812">Transmembrane</keyword>
<dbReference type="EMBL" id="AP026866">
    <property type="protein sequence ID" value="BDS08512.1"/>
    <property type="molecule type" value="Genomic_DNA"/>
</dbReference>
<evidence type="ECO:0000313" key="3">
    <source>
        <dbReference type="EMBL" id="BDS08512.1"/>
    </source>
</evidence>
<organism evidence="3">
    <name type="scientific">Oceaniferula spumae</name>
    <dbReference type="NCBI Taxonomy" id="2979115"/>
    <lineage>
        <taxon>Bacteria</taxon>
        <taxon>Pseudomonadati</taxon>
        <taxon>Verrucomicrobiota</taxon>
        <taxon>Verrucomicrobiia</taxon>
        <taxon>Verrucomicrobiales</taxon>
        <taxon>Verrucomicrobiaceae</taxon>
        <taxon>Oceaniferula</taxon>
    </lineage>
</organism>
<gene>
    <name evidence="3" type="ORF">NT6N_35520</name>
</gene>
<feature type="region of interest" description="Disordered" evidence="1">
    <location>
        <begin position="331"/>
        <end position="365"/>
    </location>
</feature>